<protein>
    <submittedName>
        <fullName evidence="1">Uncharacterized protein</fullName>
    </submittedName>
</protein>
<proteinExistence type="predicted"/>
<accession>A0A4R8MPB2</accession>
<reference evidence="1 2" key="1">
    <citation type="submission" date="2019-03" db="EMBL/GenBank/DDBJ databases">
        <title>Genomic Encyclopedia of Archaeal and Bacterial Type Strains, Phase II (KMG-II): from individual species to whole genera.</title>
        <authorList>
            <person name="Goeker M."/>
        </authorList>
    </citation>
    <scope>NUCLEOTIDE SEQUENCE [LARGE SCALE GENOMIC DNA]</scope>
    <source>
        <strain evidence="1 2">DSM 21537</strain>
    </source>
</reference>
<dbReference type="AlphaFoldDB" id="A0A4R8MPB2"/>
<keyword evidence="2" id="KW-1185">Reference proteome</keyword>
<organism evidence="1 2">
    <name type="scientific">Leptospira meyeri</name>
    <dbReference type="NCBI Taxonomy" id="29508"/>
    <lineage>
        <taxon>Bacteria</taxon>
        <taxon>Pseudomonadati</taxon>
        <taxon>Spirochaetota</taxon>
        <taxon>Spirochaetia</taxon>
        <taxon>Leptospirales</taxon>
        <taxon>Leptospiraceae</taxon>
        <taxon>Leptospira</taxon>
    </lineage>
</organism>
<dbReference type="Proteomes" id="UP000294684">
    <property type="component" value="Unassembled WGS sequence"/>
</dbReference>
<evidence type="ECO:0000313" key="1">
    <source>
        <dbReference type="EMBL" id="TDY66246.1"/>
    </source>
</evidence>
<sequence>MPNKSMNLSFTRKMILDEEVKDKEILTVFIRSYLKPNLTERMIKIKFLNFIPAQILFSSYKYRNAHWTSDLGIIEANS</sequence>
<evidence type="ECO:0000313" key="2">
    <source>
        <dbReference type="Proteomes" id="UP000294684"/>
    </source>
</evidence>
<name>A0A4R8MPB2_LEPME</name>
<comment type="caution">
    <text evidence="1">The sequence shown here is derived from an EMBL/GenBank/DDBJ whole genome shotgun (WGS) entry which is preliminary data.</text>
</comment>
<gene>
    <name evidence="1" type="ORF">CLV96_3963</name>
</gene>
<dbReference type="EMBL" id="SORO01000008">
    <property type="protein sequence ID" value="TDY66246.1"/>
    <property type="molecule type" value="Genomic_DNA"/>
</dbReference>